<dbReference type="EMBL" id="LXQA010783838">
    <property type="protein sequence ID" value="MCI70836.1"/>
    <property type="molecule type" value="Genomic_DNA"/>
</dbReference>
<keyword evidence="2" id="KW-1185">Reference proteome</keyword>
<proteinExistence type="predicted"/>
<comment type="caution">
    <text evidence="1">The sequence shown here is derived from an EMBL/GenBank/DDBJ whole genome shotgun (WGS) entry which is preliminary data.</text>
</comment>
<evidence type="ECO:0000313" key="2">
    <source>
        <dbReference type="Proteomes" id="UP000265520"/>
    </source>
</evidence>
<name>A0A392UEK0_9FABA</name>
<dbReference type="AlphaFoldDB" id="A0A392UEK0"/>
<accession>A0A392UEK0</accession>
<dbReference type="Proteomes" id="UP000265520">
    <property type="component" value="Unassembled WGS sequence"/>
</dbReference>
<protein>
    <submittedName>
        <fullName evidence="1">Uncharacterized protein</fullName>
    </submittedName>
</protein>
<feature type="non-terminal residue" evidence="1">
    <location>
        <position position="18"/>
    </location>
</feature>
<evidence type="ECO:0000313" key="1">
    <source>
        <dbReference type="EMBL" id="MCI70836.1"/>
    </source>
</evidence>
<sequence length="18" mass="2099">MPRTSLLARGYVAWRPQP</sequence>
<reference evidence="1 2" key="1">
    <citation type="journal article" date="2018" name="Front. Plant Sci.">
        <title>Red Clover (Trifolium pratense) and Zigzag Clover (T. medium) - A Picture of Genomic Similarities and Differences.</title>
        <authorList>
            <person name="Dluhosova J."/>
            <person name="Istvanek J."/>
            <person name="Nedelnik J."/>
            <person name="Repkova J."/>
        </authorList>
    </citation>
    <scope>NUCLEOTIDE SEQUENCE [LARGE SCALE GENOMIC DNA]</scope>
    <source>
        <strain evidence="2">cv. 10/8</strain>
        <tissue evidence="1">Leaf</tissue>
    </source>
</reference>
<organism evidence="1 2">
    <name type="scientific">Trifolium medium</name>
    <dbReference type="NCBI Taxonomy" id="97028"/>
    <lineage>
        <taxon>Eukaryota</taxon>
        <taxon>Viridiplantae</taxon>
        <taxon>Streptophyta</taxon>
        <taxon>Embryophyta</taxon>
        <taxon>Tracheophyta</taxon>
        <taxon>Spermatophyta</taxon>
        <taxon>Magnoliopsida</taxon>
        <taxon>eudicotyledons</taxon>
        <taxon>Gunneridae</taxon>
        <taxon>Pentapetalae</taxon>
        <taxon>rosids</taxon>
        <taxon>fabids</taxon>
        <taxon>Fabales</taxon>
        <taxon>Fabaceae</taxon>
        <taxon>Papilionoideae</taxon>
        <taxon>50 kb inversion clade</taxon>
        <taxon>NPAAA clade</taxon>
        <taxon>Hologalegina</taxon>
        <taxon>IRL clade</taxon>
        <taxon>Trifolieae</taxon>
        <taxon>Trifolium</taxon>
    </lineage>
</organism>